<dbReference type="InterPro" id="IPR010104">
    <property type="entry name" value="TonB_rcpt_bac"/>
</dbReference>
<dbReference type="Pfam" id="PF00593">
    <property type="entry name" value="TonB_dep_Rec_b-barrel"/>
    <property type="match status" value="1"/>
</dbReference>
<sequence length="952" mass="101615">MTEFPFRPSTAGGGETVSKYRVIASCISLTLPFVTSVAANAQSAPAATDESQAADDIVVTGVRASLRSSAEQKRNAAQVVDVITSEDIGKFPTENVADASQRITGVQITRTRGTGTGASIRGLPTEFTRVQLNGSTLSSAIVDLRGGGAGGDISRSFDFRLLPTDFVSAVEVVKSPTAETLDGGLAGTITVKTVRPLDLGKTTFVGSAFGVWNSNAAKVSPRLSALFSTISGDGRLGFLLAGGYGRDRTETHNINSTGWTTQSEAVQRQDLNADGDRLDRFNIPSQVRTEIAREDRRRAVVTSTLEFRPEDGLRLYAEGFYSRFDVKVDSLENLAIFTGANGSVIDPAVTRFQPINGIDPAQLAAGIPYATTLGLSGVDVRGNDRINDSLAQTYYGKAGFDFDRDGWQASTNFTYSRSEQTGDNLNLAQIQRFQITETCNPGAAICGLALSPESQARYLDPRQGIVASLNGAFGRQTRDEVKELKANIARTFDGSFVRRVATGGAATWRETFANATTLVVPAAALAPLAGLSNTSVQGTGFGIGRFNQVVRASRGSFLGTYSGDQPFPTSWLATDTAALLGAVSRDQLAAVPGAIQNNLSSVVDVNERILAAYAQLDFATTDDRFSGNVGVRVVNTREGAAGYAPNLGGLVVQVETGGTVSVPAAGEVAARNSYTKWLPSVNVKYDLTDQIVLRGAVSRTLSRPSLTQLSPSTTVGGGGGNYTITTGNPDLQPFVSTNVDVTAEWYPDRDTSLTLVLFAKDLSTLVRSINDQVTLPVTFFTASTNSRETREQVFQRTRPVNERGVTLKGLEVGYQQAFTFLHGALSNTGVQANYTFISNSDPQVLTAASRNNFNVSAYYDDRRLAVRASYTWRDKFVSIGLPAGYGGLGVTTLPRANLDLNITYNITPFASVVVEGTNVLDNVDRTRSTLGSLPVDYFDVGQQLLAGIRVRF</sequence>
<dbReference type="EMBL" id="QFQI01000004">
    <property type="protein sequence ID" value="PZQ60875.1"/>
    <property type="molecule type" value="Genomic_DNA"/>
</dbReference>
<dbReference type="PANTHER" id="PTHR40980">
    <property type="entry name" value="PLUG DOMAIN-CONTAINING PROTEIN"/>
    <property type="match status" value="1"/>
</dbReference>
<dbReference type="InterPro" id="IPR000531">
    <property type="entry name" value="Beta-barrel_TonB"/>
</dbReference>
<evidence type="ECO:0000313" key="8">
    <source>
        <dbReference type="Proteomes" id="UP000249229"/>
    </source>
</evidence>
<feature type="domain" description="TonB-dependent receptor plug" evidence="6">
    <location>
        <begin position="73"/>
        <end position="187"/>
    </location>
</feature>
<dbReference type="Gene3D" id="2.40.170.20">
    <property type="entry name" value="TonB-dependent receptor, beta-barrel domain"/>
    <property type="match status" value="1"/>
</dbReference>
<organism evidence="7 8">
    <name type="scientific">Sphingomonas taxi</name>
    <dbReference type="NCBI Taxonomy" id="1549858"/>
    <lineage>
        <taxon>Bacteria</taxon>
        <taxon>Pseudomonadati</taxon>
        <taxon>Pseudomonadota</taxon>
        <taxon>Alphaproteobacteria</taxon>
        <taxon>Sphingomonadales</taxon>
        <taxon>Sphingomonadaceae</taxon>
        <taxon>Sphingomonas</taxon>
    </lineage>
</organism>
<evidence type="ECO:0000259" key="5">
    <source>
        <dbReference type="Pfam" id="PF00593"/>
    </source>
</evidence>
<comment type="caution">
    <text evidence="7">The sequence shown here is derived from an EMBL/GenBank/DDBJ whole genome shotgun (WGS) entry which is preliminary data.</text>
</comment>
<reference evidence="7 8" key="1">
    <citation type="submission" date="2017-08" db="EMBL/GenBank/DDBJ databases">
        <title>Infants hospitalized years apart are colonized by the same room-sourced microbial strains.</title>
        <authorList>
            <person name="Brooks B."/>
            <person name="Olm M.R."/>
            <person name="Firek B.A."/>
            <person name="Baker R."/>
            <person name="Thomas B.C."/>
            <person name="Morowitz M.J."/>
            <person name="Banfield J.F."/>
        </authorList>
    </citation>
    <scope>NUCLEOTIDE SEQUENCE [LARGE SCALE GENOMIC DNA]</scope>
    <source>
        <strain evidence="7">S2_005_001_R1_22</strain>
    </source>
</reference>
<dbReference type="CDD" id="cd01347">
    <property type="entry name" value="ligand_gated_channel"/>
    <property type="match status" value="1"/>
</dbReference>
<accession>A0A2W5PDE1</accession>
<dbReference type="InterPro" id="IPR037066">
    <property type="entry name" value="Plug_dom_sf"/>
</dbReference>
<keyword evidence="3" id="KW-0998">Cell outer membrane</keyword>
<dbReference type="PANTHER" id="PTHR40980:SF3">
    <property type="entry name" value="TONB-DEPENDENT RECEPTOR-LIKE BETA-BARREL DOMAIN-CONTAINING PROTEIN"/>
    <property type="match status" value="1"/>
</dbReference>
<dbReference type="Proteomes" id="UP000249229">
    <property type="component" value="Unassembled WGS sequence"/>
</dbReference>
<keyword evidence="4" id="KW-0798">TonB box</keyword>
<dbReference type="SUPFAM" id="SSF56935">
    <property type="entry name" value="Porins"/>
    <property type="match status" value="1"/>
</dbReference>
<dbReference type="NCBIfam" id="TIGR01782">
    <property type="entry name" value="TonB-Xanth-Caul"/>
    <property type="match status" value="1"/>
</dbReference>
<gene>
    <name evidence="7" type="ORF">DI544_08055</name>
</gene>
<evidence type="ECO:0000256" key="1">
    <source>
        <dbReference type="ARBA" id="ARBA00004442"/>
    </source>
</evidence>
<comment type="subcellular location">
    <subcellularLocation>
        <location evidence="1 4">Cell outer membrane</location>
    </subcellularLocation>
</comment>
<dbReference type="InterPro" id="IPR036942">
    <property type="entry name" value="Beta-barrel_TonB_sf"/>
</dbReference>
<evidence type="ECO:0000259" key="6">
    <source>
        <dbReference type="Pfam" id="PF07715"/>
    </source>
</evidence>
<evidence type="ECO:0000313" key="7">
    <source>
        <dbReference type="EMBL" id="PZQ60875.1"/>
    </source>
</evidence>
<dbReference type="Gene3D" id="2.170.130.10">
    <property type="entry name" value="TonB-dependent receptor, plug domain"/>
    <property type="match status" value="1"/>
</dbReference>
<evidence type="ECO:0000256" key="2">
    <source>
        <dbReference type="ARBA" id="ARBA00023136"/>
    </source>
</evidence>
<evidence type="ECO:0000256" key="3">
    <source>
        <dbReference type="ARBA" id="ARBA00023237"/>
    </source>
</evidence>
<feature type="domain" description="TonB-dependent receptor-like beta-barrel" evidence="5">
    <location>
        <begin position="555"/>
        <end position="918"/>
    </location>
</feature>
<comment type="similarity">
    <text evidence="4">Belongs to the TonB-dependent receptor family.</text>
</comment>
<proteinExistence type="inferred from homology"/>
<dbReference type="Pfam" id="PF07715">
    <property type="entry name" value="Plug"/>
    <property type="match status" value="1"/>
</dbReference>
<evidence type="ECO:0000256" key="4">
    <source>
        <dbReference type="RuleBase" id="RU003357"/>
    </source>
</evidence>
<dbReference type="AlphaFoldDB" id="A0A2W5PDE1"/>
<name>A0A2W5PDE1_9SPHN</name>
<protein>
    <recommendedName>
        <fullName evidence="9">TonB-dependent receptor</fullName>
    </recommendedName>
</protein>
<dbReference type="InterPro" id="IPR012910">
    <property type="entry name" value="Plug_dom"/>
</dbReference>
<evidence type="ECO:0008006" key="9">
    <source>
        <dbReference type="Google" id="ProtNLM"/>
    </source>
</evidence>
<dbReference type="GO" id="GO:0009279">
    <property type="term" value="C:cell outer membrane"/>
    <property type="evidence" value="ECO:0007669"/>
    <property type="project" value="UniProtKB-SubCell"/>
</dbReference>
<keyword evidence="2 4" id="KW-0472">Membrane</keyword>